<evidence type="ECO:0000313" key="2">
    <source>
        <dbReference type="EMBL" id="KOO31562.1"/>
    </source>
</evidence>
<comment type="caution">
    <text evidence="2">The sequence shown here is derived from an EMBL/GenBank/DDBJ whole genome shotgun (WGS) entry which is preliminary data.</text>
</comment>
<keyword evidence="2" id="KW-0560">Oxidoreductase</keyword>
<dbReference type="EMBL" id="JWZX01001987">
    <property type="protein sequence ID" value="KOO31562.1"/>
    <property type="molecule type" value="Genomic_DNA"/>
</dbReference>
<dbReference type="Pfam" id="PF05721">
    <property type="entry name" value="PhyH"/>
    <property type="match status" value="1"/>
</dbReference>
<dbReference type="Gene3D" id="2.60.120.620">
    <property type="entry name" value="q2cbj1_9rhob like domain"/>
    <property type="match status" value="1"/>
</dbReference>
<evidence type="ECO:0000313" key="3">
    <source>
        <dbReference type="Proteomes" id="UP000037460"/>
    </source>
</evidence>
<accession>A0A0M0JZ29</accession>
<dbReference type="GO" id="GO:0046872">
    <property type="term" value="F:metal ion binding"/>
    <property type="evidence" value="ECO:0007669"/>
    <property type="project" value="UniProtKB-ARBA"/>
</dbReference>
<dbReference type="OrthoDB" id="445007at2759"/>
<reference evidence="3" key="1">
    <citation type="journal article" date="2015" name="PLoS Genet.">
        <title>Genome Sequence and Transcriptome Analyses of Chrysochromulina tobin: Metabolic Tools for Enhanced Algal Fitness in the Prominent Order Prymnesiales (Haptophyceae).</title>
        <authorList>
            <person name="Hovde B.T."/>
            <person name="Deodato C.R."/>
            <person name="Hunsperger H.M."/>
            <person name="Ryken S.A."/>
            <person name="Yost W."/>
            <person name="Jha R.K."/>
            <person name="Patterson J."/>
            <person name="Monnat R.J. Jr."/>
            <person name="Barlow S.B."/>
            <person name="Starkenburg S.R."/>
            <person name="Cattolico R.A."/>
        </authorList>
    </citation>
    <scope>NUCLEOTIDE SEQUENCE</scope>
    <source>
        <strain evidence="3">CCMP291</strain>
    </source>
</reference>
<dbReference type="SUPFAM" id="SSF51197">
    <property type="entry name" value="Clavaminate synthase-like"/>
    <property type="match status" value="1"/>
</dbReference>
<dbReference type="PANTHER" id="PTHR20883">
    <property type="entry name" value="PHYTANOYL-COA DIOXYGENASE DOMAIN CONTAINING 1"/>
    <property type="match status" value="1"/>
</dbReference>
<dbReference type="AlphaFoldDB" id="A0A0M0JZ29"/>
<proteinExistence type="predicted"/>
<evidence type="ECO:0000256" key="1">
    <source>
        <dbReference type="ARBA" id="ARBA00001962"/>
    </source>
</evidence>
<gene>
    <name evidence="2" type="ORF">Ctob_013845</name>
</gene>
<comment type="cofactor">
    <cofactor evidence="1">
        <name>Fe cation</name>
        <dbReference type="ChEBI" id="CHEBI:24875"/>
    </cofactor>
</comment>
<dbReference type="InterPro" id="IPR008775">
    <property type="entry name" value="Phytyl_CoA_dOase-like"/>
</dbReference>
<dbReference type="Proteomes" id="UP000037460">
    <property type="component" value="Unassembled WGS sequence"/>
</dbReference>
<dbReference type="GO" id="GO:0051213">
    <property type="term" value="F:dioxygenase activity"/>
    <property type="evidence" value="ECO:0007669"/>
    <property type="project" value="UniProtKB-KW"/>
</dbReference>
<dbReference type="PANTHER" id="PTHR20883:SF48">
    <property type="entry name" value="ECTOINE DIOXYGENASE"/>
    <property type="match status" value="1"/>
</dbReference>
<name>A0A0M0JZ29_9EUKA</name>
<keyword evidence="2" id="KW-0223">Dioxygenase</keyword>
<protein>
    <submittedName>
        <fullName evidence="2">Phytanoyl-dioxygenase</fullName>
    </submittedName>
</protein>
<keyword evidence="3" id="KW-1185">Reference proteome</keyword>
<organism evidence="2 3">
    <name type="scientific">Chrysochromulina tobinii</name>
    <dbReference type="NCBI Taxonomy" id="1460289"/>
    <lineage>
        <taxon>Eukaryota</taxon>
        <taxon>Haptista</taxon>
        <taxon>Haptophyta</taxon>
        <taxon>Prymnesiophyceae</taxon>
        <taxon>Prymnesiales</taxon>
        <taxon>Chrysochromulinaceae</taxon>
        <taxon>Chrysochromulina</taxon>
    </lineage>
</organism>
<sequence>MLVDFRFVAACGTAVAIALILHRRRRRLRATSSQPLRLDSRYRHCSLSPDDVKVQLPKDVSIADLELHPPYDVARARRIYDKYGCIIARGLSRAYVDGIREHADGAFEQAVRLMEAGALTEVINDGCFVGWVTPDQTLFIPAPKGHCRDKQVMVLGLDYYISAAMFRAATDATTLDLVEALTDSPPGVELFGKGQCFYKEGVSTAADAGGLQQKHLHPSVTMAAVSTTESAGKPGGNPKYMHQDSAYFMFARGGCVATLNYTTATNLSRDNGPLYVIPGSHRFGHLQHVDTPSHLGLPPEWTFGDGLCIEGEAGDSIIFHVHTIHGSPPNRSDQPRATFINRYLPTDDYQAFFATDVRMRARARAEFEKGVAEGRLPVTTRGFVVRGRRVWTDQSAPWKLEARVNH</sequence>